<dbReference type="InterPro" id="IPR004358">
    <property type="entry name" value="Sig_transdc_His_kin-like_C"/>
</dbReference>
<dbReference type="SMART" id="SM00065">
    <property type="entry name" value="GAF"/>
    <property type="match status" value="1"/>
</dbReference>
<dbReference type="SMART" id="SM00911">
    <property type="entry name" value="HWE_HK"/>
    <property type="match status" value="1"/>
</dbReference>
<dbReference type="PRINTS" id="PR00344">
    <property type="entry name" value="BCTRLSENSOR"/>
</dbReference>
<dbReference type="KEGG" id="mno:Mnod_6718"/>
<evidence type="ECO:0000256" key="4">
    <source>
        <dbReference type="ARBA" id="ARBA00022679"/>
    </source>
</evidence>
<dbReference type="PANTHER" id="PTHR43102">
    <property type="entry name" value="SLR1143 PROTEIN"/>
    <property type="match status" value="1"/>
</dbReference>
<evidence type="ECO:0000256" key="5">
    <source>
        <dbReference type="ARBA" id="ARBA00022741"/>
    </source>
</evidence>
<dbReference type="EC" id="2.7.13.3" evidence="2"/>
<dbReference type="RefSeq" id="WP_015933048.1">
    <property type="nucleotide sequence ID" value="NC_011894.1"/>
</dbReference>
<dbReference type="InterPro" id="IPR036890">
    <property type="entry name" value="HATPase_C_sf"/>
</dbReference>
<dbReference type="EMBL" id="CP001349">
    <property type="protein sequence ID" value="ACL61479.1"/>
    <property type="molecule type" value="Genomic_DNA"/>
</dbReference>
<dbReference type="InterPro" id="IPR029016">
    <property type="entry name" value="GAF-like_dom_sf"/>
</dbReference>
<evidence type="ECO:0000256" key="1">
    <source>
        <dbReference type="ARBA" id="ARBA00000085"/>
    </source>
</evidence>
<dbReference type="Proteomes" id="UP000008207">
    <property type="component" value="Chromosome"/>
</dbReference>
<keyword evidence="3" id="KW-0597">Phosphoprotein</keyword>
<dbReference type="Gene3D" id="3.30.450.40">
    <property type="match status" value="1"/>
</dbReference>
<keyword evidence="6 9" id="KW-0418">Kinase</keyword>
<dbReference type="PROSITE" id="PS50109">
    <property type="entry name" value="HIS_KIN"/>
    <property type="match status" value="1"/>
</dbReference>
<dbReference type="HOGENOM" id="CLU_000445_114_44_5"/>
<evidence type="ECO:0000256" key="7">
    <source>
        <dbReference type="ARBA" id="ARBA00022840"/>
    </source>
</evidence>
<sequence length="387" mass="42096">MRQIEVPETKRPSLSHRYDVAGIAPAPVFDEIVALATAIVDAPIAAISFVDEDHQWVQAVAGLPDGCAVDAGSICTHAVRADDLVVVRDLAADGQFEDYVRVHRELSVRFYAAVPLVAPDGGHVGTLCVLDRKPRDLTDRQRSLLKALARRVITELELRRSLDAERLARRDAEQLLEEKDRLLVQNEILLREVDHRVKNSLQLVSSMLTLQARQLPTGDAAKALDEACRRVASVAAAHEQLYRATASDRVDMSVFLRGICEALAATRPSNVEGIEIRAEPIEFGSKRAMKTGLLVAELVINGFKHAYPTGRRGGIKVELASMGPTARLRVSDEGVGLPVDLLDRASSGLGMRLIRSIVHQFGGRLTAEPGPGARVVIDIPSDETATT</sequence>
<keyword evidence="4" id="KW-0808">Transferase</keyword>
<dbReference type="Pfam" id="PF01590">
    <property type="entry name" value="GAF"/>
    <property type="match status" value="1"/>
</dbReference>
<dbReference type="GO" id="GO:0004673">
    <property type="term" value="F:protein histidine kinase activity"/>
    <property type="evidence" value="ECO:0007669"/>
    <property type="project" value="UniProtKB-EC"/>
</dbReference>
<evidence type="ECO:0000256" key="6">
    <source>
        <dbReference type="ARBA" id="ARBA00022777"/>
    </source>
</evidence>
<comment type="catalytic activity">
    <reaction evidence="1">
        <text>ATP + protein L-histidine = ADP + protein N-phospho-L-histidine.</text>
        <dbReference type="EC" id="2.7.13.3"/>
    </reaction>
</comment>
<evidence type="ECO:0000313" key="9">
    <source>
        <dbReference type="EMBL" id="ACL61479.1"/>
    </source>
</evidence>
<dbReference type="Gene3D" id="3.30.565.10">
    <property type="entry name" value="Histidine kinase-like ATPase, C-terminal domain"/>
    <property type="match status" value="1"/>
</dbReference>
<dbReference type="SMART" id="SM00387">
    <property type="entry name" value="HATPase_c"/>
    <property type="match status" value="1"/>
</dbReference>
<dbReference type="InterPro" id="IPR005467">
    <property type="entry name" value="His_kinase_dom"/>
</dbReference>
<accession>B8IEY6</accession>
<evidence type="ECO:0000256" key="3">
    <source>
        <dbReference type="ARBA" id="ARBA00022553"/>
    </source>
</evidence>
<keyword evidence="5" id="KW-0547">Nucleotide-binding</keyword>
<dbReference type="PANTHER" id="PTHR43102:SF2">
    <property type="entry name" value="GAF DOMAIN-CONTAINING PROTEIN"/>
    <property type="match status" value="1"/>
</dbReference>
<dbReference type="GO" id="GO:0005524">
    <property type="term" value="F:ATP binding"/>
    <property type="evidence" value="ECO:0007669"/>
    <property type="project" value="UniProtKB-KW"/>
</dbReference>
<feature type="domain" description="Histidine kinase" evidence="8">
    <location>
        <begin position="294"/>
        <end position="383"/>
    </location>
</feature>
<dbReference type="InterPro" id="IPR011102">
    <property type="entry name" value="Sig_transdc_His_kinase_HWE"/>
</dbReference>
<dbReference type="SUPFAM" id="SSF55874">
    <property type="entry name" value="ATPase domain of HSP90 chaperone/DNA topoisomerase II/histidine kinase"/>
    <property type="match status" value="1"/>
</dbReference>
<name>B8IEY6_METNO</name>
<dbReference type="SUPFAM" id="SSF55781">
    <property type="entry name" value="GAF domain-like"/>
    <property type="match status" value="1"/>
</dbReference>
<keyword evidence="7" id="KW-0067">ATP-binding</keyword>
<dbReference type="InterPro" id="IPR003018">
    <property type="entry name" value="GAF"/>
</dbReference>
<reference evidence="9 10" key="1">
    <citation type="submission" date="2009-01" db="EMBL/GenBank/DDBJ databases">
        <title>Complete sequence of chromosome of Methylobacterium nodulans ORS 2060.</title>
        <authorList>
            <consortium name="US DOE Joint Genome Institute"/>
            <person name="Lucas S."/>
            <person name="Copeland A."/>
            <person name="Lapidus A."/>
            <person name="Glavina del Rio T."/>
            <person name="Dalin E."/>
            <person name="Tice H."/>
            <person name="Bruce D."/>
            <person name="Goodwin L."/>
            <person name="Pitluck S."/>
            <person name="Sims D."/>
            <person name="Brettin T."/>
            <person name="Detter J.C."/>
            <person name="Han C."/>
            <person name="Larimer F."/>
            <person name="Land M."/>
            <person name="Hauser L."/>
            <person name="Kyrpides N."/>
            <person name="Ivanova N."/>
            <person name="Marx C.J."/>
            <person name="Richardson P."/>
        </authorList>
    </citation>
    <scope>NUCLEOTIDE SEQUENCE [LARGE SCALE GENOMIC DNA]</scope>
    <source>
        <strain evidence="10">LMG 21967 / CNCM I-2342 / ORS 2060</strain>
    </source>
</reference>
<keyword evidence="10" id="KW-1185">Reference proteome</keyword>
<gene>
    <name evidence="9" type="ordered locus">Mnod_6718</name>
</gene>
<dbReference type="AlphaFoldDB" id="B8IEY6"/>
<protein>
    <recommendedName>
        <fullName evidence="2">histidine kinase</fullName>
        <ecNumber evidence="2">2.7.13.3</ecNumber>
    </recommendedName>
</protein>
<proteinExistence type="predicted"/>
<dbReference type="Gene3D" id="3.30.450.20">
    <property type="entry name" value="PAS domain"/>
    <property type="match status" value="1"/>
</dbReference>
<dbReference type="STRING" id="460265.Mnod_6718"/>
<dbReference type="Pfam" id="PF07568">
    <property type="entry name" value="HisKA_2"/>
    <property type="match status" value="1"/>
</dbReference>
<dbReference type="InterPro" id="IPR003594">
    <property type="entry name" value="HATPase_dom"/>
</dbReference>
<dbReference type="InterPro" id="IPR011495">
    <property type="entry name" value="Sig_transdc_His_kin_sub2_dim/P"/>
</dbReference>
<evidence type="ECO:0000259" key="8">
    <source>
        <dbReference type="PROSITE" id="PS50109"/>
    </source>
</evidence>
<evidence type="ECO:0000256" key="2">
    <source>
        <dbReference type="ARBA" id="ARBA00012438"/>
    </source>
</evidence>
<dbReference type="eggNOG" id="COG3920">
    <property type="taxonomic scope" value="Bacteria"/>
</dbReference>
<evidence type="ECO:0000313" key="10">
    <source>
        <dbReference type="Proteomes" id="UP000008207"/>
    </source>
</evidence>
<organism evidence="9 10">
    <name type="scientific">Methylobacterium nodulans (strain LMG 21967 / CNCM I-2342 / ORS 2060)</name>
    <dbReference type="NCBI Taxonomy" id="460265"/>
    <lineage>
        <taxon>Bacteria</taxon>
        <taxon>Pseudomonadati</taxon>
        <taxon>Pseudomonadota</taxon>
        <taxon>Alphaproteobacteria</taxon>
        <taxon>Hyphomicrobiales</taxon>
        <taxon>Methylobacteriaceae</taxon>
        <taxon>Methylobacterium</taxon>
    </lineage>
</organism>
<dbReference type="eggNOG" id="COG2203">
    <property type="taxonomic scope" value="Bacteria"/>
</dbReference>
<dbReference type="Pfam" id="PF02518">
    <property type="entry name" value="HATPase_c"/>
    <property type="match status" value="1"/>
</dbReference>